<dbReference type="SMART" id="SM00050">
    <property type="entry name" value="DISIN"/>
    <property type="match status" value="1"/>
</dbReference>
<keyword evidence="8" id="KW-0245">EGF-like domain</keyword>
<dbReference type="InterPro" id="IPR000742">
    <property type="entry name" value="EGF"/>
</dbReference>
<feature type="compositionally biased region" description="Basic and acidic residues" evidence="10">
    <location>
        <begin position="1259"/>
        <end position="1275"/>
    </location>
</feature>
<dbReference type="FunFam" id="3.40.390.10:FF:000002">
    <property type="entry name" value="Disintegrin and metalloproteinase domain-containing protein 22"/>
    <property type="match status" value="1"/>
</dbReference>
<evidence type="ECO:0000259" key="14">
    <source>
        <dbReference type="PROSITE" id="PS50215"/>
    </source>
</evidence>
<dbReference type="Pfam" id="PF01562">
    <property type="entry name" value="Pep_M12B_propep"/>
    <property type="match status" value="1"/>
</dbReference>
<feature type="disulfide bond" evidence="8">
    <location>
        <begin position="609"/>
        <end position="619"/>
    </location>
</feature>
<feature type="compositionally biased region" description="Pro residues" evidence="10">
    <location>
        <begin position="985"/>
        <end position="996"/>
    </location>
</feature>
<keyword evidence="6 8" id="KW-1015">Disulfide bond</keyword>
<feature type="binding site" evidence="9">
    <location>
        <position position="298"/>
    </location>
    <ligand>
        <name>Zn(2+)</name>
        <dbReference type="ChEBI" id="CHEBI:29105"/>
        <note>catalytic</note>
    </ligand>
</feature>
<reference evidence="15" key="1">
    <citation type="submission" date="2021-12" db="EMBL/GenBank/DDBJ databases">
        <authorList>
            <person name="King R."/>
        </authorList>
    </citation>
    <scope>NUCLEOTIDE SEQUENCE</scope>
</reference>
<feature type="domain" description="EGF-like" evidence="12">
    <location>
        <begin position="605"/>
        <end position="637"/>
    </location>
</feature>
<dbReference type="SUPFAM" id="SSF55486">
    <property type="entry name" value="Metalloproteases ('zincins'), catalytic domain"/>
    <property type="match status" value="1"/>
</dbReference>
<evidence type="ECO:0000313" key="15">
    <source>
        <dbReference type="EMBL" id="CAH0395325.1"/>
    </source>
</evidence>
<dbReference type="InterPro" id="IPR001762">
    <property type="entry name" value="Disintegrin_dom"/>
</dbReference>
<keyword evidence="4" id="KW-0378">Hydrolase</keyword>
<feature type="region of interest" description="Disordered" evidence="10">
    <location>
        <begin position="701"/>
        <end position="726"/>
    </location>
</feature>
<evidence type="ECO:0000256" key="8">
    <source>
        <dbReference type="PROSITE-ProRule" id="PRU00076"/>
    </source>
</evidence>
<feature type="transmembrane region" description="Helical" evidence="11">
    <location>
        <begin position="662"/>
        <end position="684"/>
    </location>
</feature>
<feature type="disulfide bond" evidence="8">
    <location>
        <begin position="627"/>
        <end position="636"/>
    </location>
</feature>
<comment type="subcellular location">
    <subcellularLocation>
        <location evidence="1">Membrane</location>
        <topology evidence="1">Single-pass membrane protein</topology>
    </subcellularLocation>
</comment>
<gene>
    <name evidence="15" type="ORF">BEMITA_LOCUS13519</name>
</gene>
<keyword evidence="9" id="KW-0862">Zinc</keyword>
<keyword evidence="9" id="KW-0479">Metal-binding</keyword>
<name>A0A9P0AKU1_BEMTA</name>
<feature type="compositionally biased region" description="Basic and acidic residues" evidence="10">
    <location>
        <begin position="898"/>
        <end position="912"/>
    </location>
</feature>
<feature type="region of interest" description="Disordered" evidence="10">
    <location>
        <begin position="945"/>
        <end position="1010"/>
    </location>
</feature>
<keyword evidence="4" id="KW-0645">Protease</keyword>
<evidence type="ECO:0000256" key="4">
    <source>
        <dbReference type="ARBA" id="ARBA00023049"/>
    </source>
</evidence>
<dbReference type="SUPFAM" id="SSF57552">
    <property type="entry name" value="Blood coagulation inhibitor (disintegrin)"/>
    <property type="match status" value="1"/>
</dbReference>
<protein>
    <submittedName>
        <fullName evidence="15">Uncharacterized protein</fullName>
    </submittedName>
</protein>
<dbReference type="PANTHER" id="PTHR11905">
    <property type="entry name" value="ADAM A DISINTEGRIN AND METALLOPROTEASE DOMAIN"/>
    <property type="match status" value="1"/>
</dbReference>
<evidence type="ECO:0000256" key="1">
    <source>
        <dbReference type="ARBA" id="ARBA00004167"/>
    </source>
</evidence>
<feature type="disulfide bond" evidence="9">
    <location>
        <begin position="315"/>
        <end position="320"/>
    </location>
</feature>
<dbReference type="PROSITE" id="PS01186">
    <property type="entry name" value="EGF_2"/>
    <property type="match status" value="1"/>
</dbReference>
<dbReference type="FunFam" id="4.10.70.10:FF:000001">
    <property type="entry name" value="Disintegrin and metalloproteinase domain-containing protein 22"/>
    <property type="match status" value="1"/>
</dbReference>
<feature type="compositionally biased region" description="Basic and acidic residues" evidence="10">
    <location>
        <begin position="703"/>
        <end position="718"/>
    </location>
</feature>
<dbReference type="Gene3D" id="4.10.70.10">
    <property type="entry name" value="Disintegrin domain"/>
    <property type="match status" value="1"/>
</dbReference>
<dbReference type="InterPro" id="IPR036436">
    <property type="entry name" value="Disintegrin_dom_sf"/>
</dbReference>
<comment type="caution">
    <text evidence="8">Lacks conserved residue(s) required for the propagation of feature annotation.</text>
</comment>
<accession>A0A9P0AKU1</accession>
<evidence type="ECO:0000259" key="12">
    <source>
        <dbReference type="PROSITE" id="PS50026"/>
    </source>
</evidence>
<feature type="disulfide bond" evidence="9">
    <location>
        <begin position="313"/>
        <end position="337"/>
    </location>
</feature>
<proteinExistence type="predicted"/>
<evidence type="ECO:0000259" key="13">
    <source>
        <dbReference type="PROSITE" id="PS50214"/>
    </source>
</evidence>
<feature type="active site" evidence="9">
    <location>
        <position position="299"/>
    </location>
</feature>
<evidence type="ECO:0000313" key="16">
    <source>
        <dbReference type="Proteomes" id="UP001152759"/>
    </source>
</evidence>
<dbReference type="GO" id="GO:0046872">
    <property type="term" value="F:metal ion binding"/>
    <property type="evidence" value="ECO:0007669"/>
    <property type="project" value="UniProtKB-KW"/>
</dbReference>
<feature type="disulfide bond" evidence="7">
    <location>
        <begin position="424"/>
        <end position="444"/>
    </location>
</feature>
<dbReference type="EMBL" id="OU963870">
    <property type="protein sequence ID" value="CAH0395325.1"/>
    <property type="molecule type" value="Genomic_DNA"/>
</dbReference>
<feature type="domain" description="Peptidase M12B" evidence="14">
    <location>
        <begin position="162"/>
        <end position="358"/>
    </location>
</feature>
<dbReference type="Pfam" id="PF01421">
    <property type="entry name" value="Reprolysin"/>
    <property type="match status" value="1"/>
</dbReference>
<evidence type="ECO:0000256" key="2">
    <source>
        <dbReference type="ARBA" id="ARBA00022692"/>
    </source>
</evidence>
<feature type="binding site" evidence="9">
    <location>
        <position position="302"/>
    </location>
    <ligand>
        <name>Zn(2+)</name>
        <dbReference type="ChEBI" id="CHEBI:29105"/>
        <note>catalytic</note>
    </ligand>
</feature>
<dbReference type="Pfam" id="PF00200">
    <property type="entry name" value="Disintegrin"/>
    <property type="match status" value="1"/>
</dbReference>
<feature type="compositionally biased region" description="Polar residues" evidence="10">
    <location>
        <begin position="1336"/>
        <end position="1346"/>
    </location>
</feature>
<dbReference type="Pfam" id="PF08516">
    <property type="entry name" value="ADAM_CR"/>
    <property type="match status" value="1"/>
</dbReference>
<organism evidence="15 16">
    <name type="scientific">Bemisia tabaci</name>
    <name type="common">Sweetpotato whitefly</name>
    <name type="synonym">Aleurodes tabaci</name>
    <dbReference type="NCBI Taxonomy" id="7038"/>
    <lineage>
        <taxon>Eukaryota</taxon>
        <taxon>Metazoa</taxon>
        <taxon>Ecdysozoa</taxon>
        <taxon>Arthropoda</taxon>
        <taxon>Hexapoda</taxon>
        <taxon>Insecta</taxon>
        <taxon>Pterygota</taxon>
        <taxon>Neoptera</taxon>
        <taxon>Paraneoptera</taxon>
        <taxon>Hemiptera</taxon>
        <taxon>Sternorrhyncha</taxon>
        <taxon>Aleyrodoidea</taxon>
        <taxon>Aleyrodidae</taxon>
        <taxon>Aleyrodinae</taxon>
        <taxon>Bemisia</taxon>
    </lineage>
</organism>
<keyword evidence="16" id="KW-1185">Reference proteome</keyword>
<feature type="disulfide bond" evidence="9">
    <location>
        <begin position="273"/>
        <end position="353"/>
    </location>
</feature>
<evidence type="ECO:0000256" key="9">
    <source>
        <dbReference type="PROSITE-ProRule" id="PRU00276"/>
    </source>
</evidence>
<feature type="region of interest" description="Disordered" evidence="10">
    <location>
        <begin position="856"/>
        <end position="912"/>
    </location>
</feature>
<dbReference type="InterPro" id="IPR001590">
    <property type="entry name" value="Peptidase_M12B"/>
</dbReference>
<dbReference type="Proteomes" id="UP001152759">
    <property type="component" value="Chromosome 9"/>
</dbReference>
<dbReference type="InterPro" id="IPR002870">
    <property type="entry name" value="Peptidase_M12B_N"/>
</dbReference>
<feature type="non-terminal residue" evidence="15">
    <location>
        <position position="1378"/>
    </location>
</feature>
<dbReference type="Gene3D" id="3.40.390.10">
    <property type="entry name" value="Collagenase (Catalytic Domain)"/>
    <property type="match status" value="1"/>
</dbReference>
<dbReference type="PROSITE" id="PS50026">
    <property type="entry name" value="EGF_3"/>
    <property type="match status" value="1"/>
</dbReference>
<keyword evidence="5 11" id="KW-0472">Membrane</keyword>
<evidence type="ECO:0000256" key="10">
    <source>
        <dbReference type="SAM" id="MobiDB-lite"/>
    </source>
</evidence>
<evidence type="ECO:0000256" key="6">
    <source>
        <dbReference type="ARBA" id="ARBA00023157"/>
    </source>
</evidence>
<keyword evidence="2 11" id="KW-0812">Transmembrane</keyword>
<feature type="region of interest" description="Disordered" evidence="10">
    <location>
        <begin position="1251"/>
        <end position="1378"/>
    </location>
</feature>
<feature type="compositionally biased region" description="Polar residues" evidence="10">
    <location>
        <begin position="880"/>
        <end position="897"/>
    </location>
</feature>
<dbReference type="SMART" id="SM00608">
    <property type="entry name" value="ACR"/>
    <property type="match status" value="1"/>
</dbReference>
<evidence type="ECO:0000256" key="7">
    <source>
        <dbReference type="PROSITE-ProRule" id="PRU00068"/>
    </source>
</evidence>
<keyword evidence="3 11" id="KW-1133">Transmembrane helix</keyword>
<dbReference type="GO" id="GO:0016020">
    <property type="term" value="C:membrane"/>
    <property type="evidence" value="ECO:0007669"/>
    <property type="project" value="UniProtKB-SubCell"/>
</dbReference>
<dbReference type="PROSITE" id="PS50214">
    <property type="entry name" value="DISINTEGRIN_2"/>
    <property type="match status" value="1"/>
</dbReference>
<dbReference type="InterPro" id="IPR024079">
    <property type="entry name" value="MetalloPept_cat_dom_sf"/>
</dbReference>
<sequence length="1378" mass="150933">QDRNEHINDISVEYHFGDRNHILDLQLNKELIPENYFERHQRNGSIVVTRPGPGEVELCHYHGVVRDVPESWVALSTCDGLRGVIFDGKNMLFVEKDKNTTSLSDKHIVFAHSDLISNHTCGYADNPYSHIIQANKLNNKIRSKRDTGRSIRGPYNIDSNSRFIELVLVVDNKEYITLDKSIAKTNQHCKDIANIINSLFMPLNIFVALTGVVIWTENDEITLSTKGDTTLQNFLIYRREHLTKEHPNDNAQLLTKIQFEGGVVGKALKGPICTYEFSGGVNMDHSNVVGLVANTVAHEMGHNLGMEHDTDDCECPSDRCIMSPSSSSMTPTDWSSCSKDYLAVAFGHGMDYCLRNKPEKLFDGAVCGNGFVEPGEECDCGLKERCDNPCCDYATCKLHSNATCATGLCCNLKTCQVHSAGKMCRESNHECDLPEFCDGQSEYCPDNVFKMNGLNCDRGEAYCFDGTCRTRSDQCRSLWGPSGNQSDPKCFDMNMRGTKHGNCGYNLQNKTFVACSQENIECGMLHCQHLNERLEFGMESVAILSHSYFNNEGIIIPCRSAIVDLGLTEVDPGLAPNGAKCGSGKTEKMCVHQRCVPVADVLAATPDICREGCNGQGVCNNKGHCHCNDGFAPPFCDYPGLGGSVDSGPASDPNAWHALRTFIYFVFFLLLPLASVVMLFMYYVRNRQCWAKKPHIVSSANSVEKKPRLSPDRSRANHEPNFGQSLLNQNNLQSASNNPIVASLQNNLIGHLKGFKITPLQVKKCESSVTLVPTRPAPQPYKTSISGVSSEVVNSYKPPTNPIRAAPKVPMPITSVPLKSEPPALPPANATQNEAKPLISSPVLDSTTACNVKELVSASPTRPAPSLPPANLSGEDFNRSKSQNSTLTRIASFISRSQKPDVPAKPKLDRDTLRSIKISDPIPQTNIELPMKSLTIVADKPNIHRAHSFRQNTDAKKRPQIQSFGSMRVPNNRRPQSIPACTRPTSPPPRPPPPIQGVPGYQEPSKPQNTYDDCLNLMNSEVASVSNPADNIYAVIEESPTDRRERKEIILPTKKNFSGDGSTESSATESMGLLDEIVSEMEARNTESIYSTGTWKKYRDVDSISSVTNFSSVSNDVDQLYANIPPKSEEIYSNLPKSSNSSTTSSGYLSPITAKNKFGLKRPPDDEAKQIKMPTITAPSYKPLSQLHRDNALSAALGADFSAVHNSTKFPVDASKNSSKATPSVTLTLKEAGAKPVLPSNFTVVNSLSKINSNSSHPLSDKPAQRAKLKLERNSSDSSGSYAKPDLVSSCDIQSTDKPPDVLNSKPASGLATKKIVGKQPLPAPKPTNLPPRKNIVSNSFKNSKNLGKKPTDSKVNSRVDSVSHVASLQKKFESNVP</sequence>
<feature type="domain" description="Disintegrin" evidence="13">
    <location>
        <begin position="364"/>
        <end position="452"/>
    </location>
</feature>
<evidence type="ECO:0000256" key="3">
    <source>
        <dbReference type="ARBA" id="ARBA00022989"/>
    </source>
</evidence>
<evidence type="ECO:0000256" key="11">
    <source>
        <dbReference type="SAM" id="Phobius"/>
    </source>
</evidence>
<evidence type="ECO:0000256" key="5">
    <source>
        <dbReference type="ARBA" id="ARBA00023136"/>
    </source>
</evidence>
<dbReference type="InterPro" id="IPR034027">
    <property type="entry name" value="Reprolysin_adamalysin"/>
</dbReference>
<dbReference type="GO" id="GO:0004222">
    <property type="term" value="F:metalloendopeptidase activity"/>
    <property type="evidence" value="ECO:0007669"/>
    <property type="project" value="InterPro"/>
</dbReference>
<keyword evidence="4" id="KW-0482">Metalloprotease</keyword>
<dbReference type="PROSITE" id="PS50215">
    <property type="entry name" value="ADAM_MEPRO"/>
    <property type="match status" value="1"/>
</dbReference>
<dbReference type="InterPro" id="IPR006586">
    <property type="entry name" value="ADAM_Cys-rich"/>
</dbReference>
<dbReference type="CDD" id="cd04269">
    <property type="entry name" value="ZnMc_adamalysin_II_like"/>
    <property type="match status" value="1"/>
</dbReference>
<dbReference type="PANTHER" id="PTHR11905:SF159">
    <property type="entry name" value="ADAM METALLOPROTEASE"/>
    <property type="match status" value="1"/>
</dbReference>
<dbReference type="GO" id="GO:0006509">
    <property type="term" value="P:membrane protein ectodomain proteolysis"/>
    <property type="evidence" value="ECO:0007669"/>
    <property type="project" value="TreeGrafter"/>
</dbReference>
<feature type="binding site" evidence="9">
    <location>
        <position position="308"/>
    </location>
    <ligand>
        <name>Zn(2+)</name>
        <dbReference type="ChEBI" id="CHEBI:29105"/>
        <note>catalytic</note>
    </ligand>
</feature>